<dbReference type="EMBL" id="JACHVC010000012">
    <property type="protein sequence ID" value="MBC2606337.1"/>
    <property type="molecule type" value="Genomic_DNA"/>
</dbReference>
<sequence>MKESAVKSEEVARAQAGSGIMDFQGEKFYRIDGVDKMKPFLMNLVSSTDHWMFIGSNGTLTAGRRNADNALFPYCTQDKLFESLGTTGGITKIWLRRADWQNGYLWEPFSAGENGGRSLYKNVSGTRVIFEELQRDFELRFRCEYSFSESFGIVRKVTLENLSGESLKTRVLDGIQNLVPYGLDQAFTNQFSNLADAYKKSELLRDSGIGIYYLSSIPTDKAEPSEGLKASIAWSPDGNPENLLLCSEQISDFVRDGKLLSETDIRARRGAYLLEKVVDLEAGAEESWHILADVEKDAGEIVSLRRKLSSGEIGPDLIDREVLANRDGVRAKVASADGLHCTGDPLRDARHFSNTMFNIMRGGVFDAGYEIDMHSFLLHLEKCNKALWKRYESEFEKLESGLPVSEFLTVVGKKRDLDLSRLANEFLPLTFSRRHGDPSRPWNKFSIDTLDANRQPVLAYQGNWRDIFQNWEPLAYSYPSYLDGMISKFLNASTADGYNPYRISNLGFDWETIDPAEAWSNIGYWGDHQLAYLLKLLEASERYNPGGLAKRFEPFEHVYAHVPYRIRRFDQILQDPRNTVDFDEDASVRLLRAAEEEGADGKLLRKSDGAIVRANFLEKLLTPLLAKLSNFVPDGGIWMNTQRPEWNDANNALVGYGVSVVTLCYAHRYLEFLKTVLEGLPEGVELTVDRQIGELLRSQLDIFSRFEPNLRDGFTSEARFRFVEALGRSGEDYREAVYEGGLGSDRVPLPIKTLDEYLDQALRYARQSILRNQRPEGLFNSYNLLQISEGKLGIDRLQLMLEGQVAALSSGVLCDQDTILLLNSLRKSQLWREDVASYLLYPDRELPTFLEKNLIPDEYIRGDSALSRLLDAGLGGIVYRDESGDCRFNGQFRNAEDLKSALKSLESEKGLSLGISEVLEVYERVFDHRRFTGRSGTFFAYEGLGSVYWHMVSKLVLAIQENCFKSVGKSRAPLAEAYFETLDGLGLERAPQEYGAFPTDAYSHTPAHALAQQPGMTGQVKEDVLVRWGELGIVVEDGRIRIRPKLLRKNQFLGSDSRFEYLDVSGRWNELELKSGELGLSLCQTPIVMRMGDSERCRITRADGAILECENGVVPEAESRAVFERSGDVLLIEFEVSIPTLL</sequence>
<evidence type="ECO:0000313" key="1">
    <source>
        <dbReference type="EMBL" id="MBC2606337.1"/>
    </source>
</evidence>
<evidence type="ECO:0000313" key="2">
    <source>
        <dbReference type="Proteomes" id="UP000526501"/>
    </source>
</evidence>
<reference evidence="1 2" key="1">
    <citation type="submission" date="2020-07" db="EMBL/GenBank/DDBJ databases">
        <authorList>
            <person name="Feng X."/>
        </authorList>
    </citation>
    <scope>NUCLEOTIDE SEQUENCE [LARGE SCALE GENOMIC DNA]</scope>
    <source>
        <strain evidence="1 2">JCM23202</strain>
    </source>
</reference>
<proteinExistence type="predicted"/>
<dbReference type="Proteomes" id="UP000526501">
    <property type="component" value="Unassembled WGS sequence"/>
</dbReference>
<dbReference type="RefSeq" id="WP_185660220.1">
    <property type="nucleotide sequence ID" value="NZ_CAWPOO010000012.1"/>
</dbReference>
<dbReference type="AlphaFoldDB" id="A0A7X1EA15"/>
<name>A0A7X1EA15_9BACT</name>
<evidence type="ECO:0008006" key="3">
    <source>
        <dbReference type="Google" id="ProtNLM"/>
    </source>
</evidence>
<gene>
    <name evidence="1" type="ORF">H5P27_09800</name>
</gene>
<organism evidence="1 2">
    <name type="scientific">Pelagicoccus albus</name>
    <dbReference type="NCBI Taxonomy" id="415222"/>
    <lineage>
        <taxon>Bacteria</taxon>
        <taxon>Pseudomonadati</taxon>
        <taxon>Verrucomicrobiota</taxon>
        <taxon>Opitutia</taxon>
        <taxon>Puniceicoccales</taxon>
        <taxon>Pelagicoccaceae</taxon>
        <taxon>Pelagicoccus</taxon>
    </lineage>
</organism>
<keyword evidence="2" id="KW-1185">Reference proteome</keyword>
<protein>
    <recommendedName>
        <fullName evidence="3">Cellobiose phosphorylase</fullName>
    </recommendedName>
</protein>
<comment type="caution">
    <text evidence="1">The sequence shown here is derived from an EMBL/GenBank/DDBJ whole genome shotgun (WGS) entry which is preliminary data.</text>
</comment>
<accession>A0A7X1EA15</accession>